<gene>
    <name evidence="6" type="ORF">LSAT_V11C100013510</name>
</gene>
<dbReference type="PANTHER" id="PTHR24071">
    <property type="entry name" value="RAN GTPASE"/>
    <property type="match status" value="1"/>
</dbReference>
<dbReference type="Proteomes" id="UP000235145">
    <property type="component" value="Unassembled WGS sequence"/>
</dbReference>
<dbReference type="GO" id="GO:0005634">
    <property type="term" value="C:nucleus"/>
    <property type="evidence" value="ECO:0000318"/>
    <property type="project" value="GO_Central"/>
</dbReference>
<dbReference type="GO" id="GO:0005737">
    <property type="term" value="C:cytoplasm"/>
    <property type="evidence" value="ECO:0000318"/>
    <property type="project" value="GO_Central"/>
</dbReference>
<evidence type="ECO:0000256" key="4">
    <source>
        <dbReference type="ARBA" id="ARBA00023134"/>
    </source>
</evidence>
<name>A0A9R1XVL9_LACSA</name>
<reference evidence="6 7" key="1">
    <citation type="journal article" date="2017" name="Nat. Commun.">
        <title>Genome assembly with in vitro proximity ligation data and whole-genome triplication in lettuce.</title>
        <authorList>
            <person name="Reyes-Chin-Wo S."/>
            <person name="Wang Z."/>
            <person name="Yang X."/>
            <person name="Kozik A."/>
            <person name="Arikit S."/>
            <person name="Song C."/>
            <person name="Xia L."/>
            <person name="Froenicke L."/>
            <person name="Lavelle D.O."/>
            <person name="Truco M.J."/>
            <person name="Xia R."/>
            <person name="Zhu S."/>
            <person name="Xu C."/>
            <person name="Xu H."/>
            <person name="Xu X."/>
            <person name="Cox K."/>
            <person name="Korf I."/>
            <person name="Meyers B.C."/>
            <person name="Michelmore R.W."/>
        </authorList>
    </citation>
    <scope>NUCLEOTIDE SEQUENCE [LARGE SCALE GENOMIC DNA]</scope>
    <source>
        <strain evidence="7">cv. Salinas</strain>
        <tissue evidence="6">Seedlings</tissue>
    </source>
</reference>
<dbReference type="GO" id="GO:0005525">
    <property type="term" value="F:GTP binding"/>
    <property type="evidence" value="ECO:0007669"/>
    <property type="project" value="UniProtKB-KW"/>
</dbReference>
<keyword evidence="1" id="KW-0813">Transport</keyword>
<dbReference type="Gene3D" id="3.40.50.300">
    <property type="entry name" value="P-loop containing nucleotide triphosphate hydrolases"/>
    <property type="match status" value="1"/>
</dbReference>
<dbReference type="GO" id="GO:0003924">
    <property type="term" value="F:GTPase activity"/>
    <property type="evidence" value="ECO:0000318"/>
    <property type="project" value="GO_Central"/>
</dbReference>
<keyword evidence="4" id="KW-0342">GTP-binding</keyword>
<dbReference type="Pfam" id="PF00071">
    <property type="entry name" value="Ras"/>
    <property type="match status" value="1"/>
</dbReference>
<dbReference type="GO" id="GO:0000054">
    <property type="term" value="P:ribosomal subunit export from nucleus"/>
    <property type="evidence" value="ECO:0000318"/>
    <property type="project" value="GO_Central"/>
</dbReference>
<evidence type="ECO:0000256" key="5">
    <source>
        <dbReference type="ARBA" id="ARBA00024659"/>
    </source>
</evidence>
<evidence type="ECO:0000313" key="7">
    <source>
        <dbReference type="Proteomes" id="UP000235145"/>
    </source>
</evidence>
<dbReference type="PANTHER" id="PTHR24071:SF33">
    <property type="entry name" value="GTP-BINDING NUCLEAR PROTEIN RAN-1"/>
    <property type="match status" value="1"/>
</dbReference>
<evidence type="ECO:0000256" key="3">
    <source>
        <dbReference type="ARBA" id="ARBA00022927"/>
    </source>
</evidence>
<dbReference type="InterPro" id="IPR001806">
    <property type="entry name" value="Small_GTPase"/>
</dbReference>
<sequence>MGGKGGHEVGLLLWNSRDAIFSLFEELLWVYKLVSPLKLGMAEATRVCNALALVQRPLVLKFTLWISSLTVERFNFTEGTQPDRRYLVVFMMVISNVCANIPIVVCGDKVDVKNRQVKAKQLSFHRKKNLQYYEISAKINYNVEKHFLHLSRKLLGNASRNE</sequence>
<keyword evidence="2" id="KW-0547">Nucleotide-binding</keyword>
<dbReference type="Gene3D" id="1.25.10.10">
    <property type="entry name" value="Leucine-rich Repeat Variant"/>
    <property type="match status" value="1"/>
</dbReference>
<organism evidence="6 7">
    <name type="scientific">Lactuca sativa</name>
    <name type="common">Garden lettuce</name>
    <dbReference type="NCBI Taxonomy" id="4236"/>
    <lineage>
        <taxon>Eukaryota</taxon>
        <taxon>Viridiplantae</taxon>
        <taxon>Streptophyta</taxon>
        <taxon>Embryophyta</taxon>
        <taxon>Tracheophyta</taxon>
        <taxon>Spermatophyta</taxon>
        <taxon>Magnoliopsida</taxon>
        <taxon>eudicotyledons</taxon>
        <taxon>Gunneridae</taxon>
        <taxon>Pentapetalae</taxon>
        <taxon>asterids</taxon>
        <taxon>campanulids</taxon>
        <taxon>Asterales</taxon>
        <taxon>Asteraceae</taxon>
        <taxon>Cichorioideae</taxon>
        <taxon>Cichorieae</taxon>
        <taxon>Lactucinae</taxon>
        <taxon>Lactuca</taxon>
    </lineage>
</organism>
<evidence type="ECO:0000313" key="6">
    <source>
        <dbReference type="EMBL" id="KAJ0227661.1"/>
    </source>
</evidence>
<dbReference type="InterPro" id="IPR002041">
    <property type="entry name" value="Ran_GTPase"/>
</dbReference>
<proteinExistence type="predicted"/>
<comment type="caution">
    <text evidence="6">The sequence shown here is derived from an EMBL/GenBank/DDBJ whole genome shotgun (WGS) entry which is preliminary data.</text>
</comment>
<dbReference type="EMBL" id="NBSK02000001">
    <property type="protein sequence ID" value="KAJ0227661.1"/>
    <property type="molecule type" value="Genomic_DNA"/>
</dbReference>
<evidence type="ECO:0000256" key="2">
    <source>
        <dbReference type="ARBA" id="ARBA00022741"/>
    </source>
</evidence>
<dbReference type="GO" id="GO:0006606">
    <property type="term" value="P:protein import into nucleus"/>
    <property type="evidence" value="ECO:0000318"/>
    <property type="project" value="GO_Central"/>
</dbReference>
<protein>
    <submittedName>
        <fullName evidence="6">Uncharacterized protein</fullName>
    </submittedName>
</protein>
<dbReference type="AlphaFoldDB" id="A0A9R1XVL9"/>
<comment type="function">
    <text evidence="5">GTP-binding protein involved in nucleocytoplasmic transport. Required for the import of protein into the nucleus and also for RNA export. Involved in chromatin condensation and control of cell cycle.</text>
</comment>
<dbReference type="SMART" id="SM00176">
    <property type="entry name" value="RAN"/>
    <property type="match status" value="1"/>
</dbReference>
<accession>A0A9R1XVL9</accession>
<dbReference type="SUPFAM" id="SSF52540">
    <property type="entry name" value="P-loop containing nucleoside triphosphate hydrolases"/>
    <property type="match status" value="1"/>
</dbReference>
<evidence type="ECO:0000256" key="1">
    <source>
        <dbReference type="ARBA" id="ARBA00022448"/>
    </source>
</evidence>
<keyword evidence="7" id="KW-1185">Reference proteome</keyword>
<keyword evidence="3" id="KW-0653">Protein transport</keyword>
<dbReference type="PRINTS" id="PR00627">
    <property type="entry name" value="GTPRANTC4"/>
</dbReference>
<dbReference type="InterPro" id="IPR027417">
    <property type="entry name" value="P-loop_NTPase"/>
</dbReference>
<dbReference type="InterPro" id="IPR011989">
    <property type="entry name" value="ARM-like"/>
</dbReference>